<dbReference type="SUPFAM" id="SSF52402">
    <property type="entry name" value="Adenine nucleotide alpha hydrolases-like"/>
    <property type="match status" value="1"/>
</dbReference>
<dbReference type="InterPro" id="IPR006015">
    <property type="entry name" value="Universal_stress_UspA"/>
</dbReference>
<organism evidence="3 4">
    <name type="scientific">Paenibacillus gyeongsangnamensis</name>
    <dbReference type="NCBI Taxonomy" id="3388067"/>
    <lineage>
        <taxon>Bacteria</taxon>
        <taxon>Bacillati</taxon>
        <taxon>Bacillota</taxon>
        <taxon>Bacilli</taxon>
        <taxon>Bacillales</taxon>
        <taxon>Paenibacillaceae</taxon>
        <taxon>Paenibacillus</taxon>
    </lineage>
</organism>
<comment type="caution">
    <text evidence="3">The sequence shown here is derived from an EMBL/GenBank/DDBJ whole genome shotgun (WGS) entry which is preliminary data.</text>
</comment>
<name>A0ABT4Q6I3_9BACL</name>
<feature type="domain" description="UspA" evidence="2">
    <location>
        <begin position="3"/>
        <end position="139"/>
    </location>
</feature>
<dbReference type="Pfam" id="PF00582">
    <property type="entry name" value="Usp"/>
    <property type="match status" value="1"/>
</dbReference>
<dbReference type="Proteomes" id="UP001527882">
    <property type="component" value="Unassembled WGS sequence"/>
</dbReference>
<reference evidence="3 4" key="1">
    <citation type="submission" date="2022-12" db="EMBL/GenBank/DDBJ databases">
        <title>Draft genome sequence of Paenibacillus sp. dW9.</title>
        <authorList>
            <person name="Choi E.-W."/>
            <person name="Kim D.-U."/>
        </authorList>
    </citation>
    <scope>NUCLEOTIDE SEQUENCE [LARGE SCALE GENOMIC DNA]</scope>
    <source>
        <strain evidence="4">dW9</strain>
    </source>
</reference>
<accession>A0ABT4Q6I3</accession>
<dbReference type="InterPro" id="IPR014729">
    <property type="entry name" value="Rossmann-like_a/b/a_fold"/>
</dbReference>
<comment type="similarity">
    <text evidence="1">Belongs to the universal stress protein A family.</text>
</comment>
<dbReference type="CDD" id="cd00293">
    <property type="entry name" value="USP-like"/>
    <property type="match status" value="1"/>
</dbReference>
<dbReference type="PANTHER" id="PTHR46268:SF6">
    <property type="entry name" value="UNIVERSAL STRESS PROTEIN UP12"/>
    <property type="match status" value="1"/>
</dbReference>
<dbReference type="Gene3D" id="3.40.50.620">
    <property type="entry name" value="HUPs"/>
    <property type="match status" value="1"/>
</dbReference>
<proteinExistence type="inferred from homology"/>
<dbReference type="EMBL" id="JAQAGZ010000004">
    <property type="protein sequence ID" value="MCZ8512483.1"/>
    <property type="molecule type" value="Genomic_DNA"/>
</dbReference>
<dbReference type="PRINTS" id="PR01438">
    <property type="entry name" value="UNVRSLSTRESS"/>
</dbReference>
<keyword evidence="4" id="KW-1185">Reference proteome</keyword>
<protein>
    <submittedName>
        <fullName evidence="3">Universal stress protein</fullName>
    </submittedName>
</protein>
<evidence type="ECO:0000259" key="2">
    <source>
        <dbReference type="Pfam" id="PF00582"/>
    </source>
</evidence>
<dbReference type="InterPro" id="IPR006016">
    <property type="entry name" value="UspA"/>
</dbReference>
<evidence type="ECO:0000313" key="4">
    <source>
        <dbReference type="Proteomes" id="UP001527882"/>
    </source>
</evidence>
<dbReference type="PANTHER" id="PTHR46268">
    <property type="entry name" value="STRESS RESPONSE PROTEIN NHAX"/>
    <property type="match status" value="1"/>
</dbReference>
<evidence type="ECO:0000256" key="1">
    <source>
        <dbReference type="ARBA" id="ARBA00008791"/>
    </source>
</evidence>
<evidence type="ECO:0000313" key="3">
    <source>
        <dbReference type="EMBL" id="MCZ8512483.1"/>
    </source>
</evidence>
<gene>
    <name evidence="3" type="ORF">O9H85_08555</name>
</gene>
<sequence length="139" mass="15184">MLFKKILVAYDGSNLSKKALARAVELLEGNAEEGRTPHLEVIYILHDPALLLASGYAVDLSVNDYIINEAKKLVPPSIQAEFVVQRGQPAYTILKHAEANGFDLIVMGSRGRGAIREFILGSVSHNVVQHAKIPVLIVK</sequence>